<evidence type="ECO:0008006" key="3">
    <source>
        <dbReference type="Google" id="ProtNLM"/>
    </source>
</evidence>
<dbReference type="Gene3D" id="1.10.10.60">
    <property type="entry name" value="Homeodomain-like"/>
    <property type="match status" value="1"/>
</dbReference>
<accession>A0ABS5RAY4</accession>
<dbReference type="RefSeq" id="WP_213756791.1">
    <property type="nucleotide sequence ID" value="NZ_JAHCQH010000021.1"/>
</dbReference>
<gene>
    <name evidence="1" type="ORF">KIP89_17085</name>
</gene>
<evidence type="ECO:0000313" key="1">
    <source>
        <dbReference type="EMBL" id="MBS9478825.1"/>
    </source>
</evidence>
<comment type="caution">
    <text evidence="1">The sequence shown here is derived from an EMBL/GenBank/DDBJ whole genome shotgun (WGS) entry which is preliminary data.</text>
</comment>
<keyword evidence="2" id="KW-1185">Reference proteome</keyword>
<name>A0ABS5RAY4_9HYPH</name>
<organism evidence="1 2">
    <name type="scientific">Ancylobacter radicis</name>
    <dbReference type="NCBI Taxonomy" id="2836179"/>
    <lineage>
        <taxon>Bacteria</taxon>
        <taxon>Pseudomonadati</taxon>
        <taxon>Pseudomonadota</taxon>
        <taxon>Alphaproteobacteria</taxon>
        <taxon>Hyphomicrobiales</taxon>
        <taxon>Xanthobacteraceae</taxon>
        <taxon>Ancylobacter</taxon>
    </lineage>
</organism>
<proteinExistence type="predicted"/>
<protein>
    <recommendedName>
        <fullName evidence="3">Resolvase HTH domain-containing protein</fullName>
    </recommendedName>
</protein>
<sequence>MSVPAHVITPEALDEARRLYERSNVPVQQIAAMLGISKSTLNSRIPGWGWTRRAGRIPPAMPSPAPLPIPPAPDGPPLAALPGAPLVPALPVAGGDLITRLVARIEAEIGAVERIVARAGLAPHGAAEAERAARTLAILVRSLRELAALSRNAPEEDADDAAGRDADAFRRELGATLERVLAGRKAP</sequence>
<reference evidence="1" key="1">
    <citation type="submission" date="2021-05" db="EMBL/GenBank/DDBJ databases">
        <authorList>
            <person name="Sun Q."/>
            <person name="Inoue M."/>
        </authorList>
    </citation>
    <scope>NUCLEOTIDE SEQUENCE</scope>
    <source>
        <strain evidence="1">VKM B-3255</strain>
    </source>
</reference>
<dbReference type="EMBL" id="JAHCQH010000021">
    <property type="protein sequence ID" value="MBS9478825.1"/>
    <property type="molecule type" value="Genomic_DNA"/>
</dbReference>
<evidence type="ECO:0000313" key="2">
    <source>
        <dbReference type="Proteomes" id="UP001166585"/>
    </source>
</evidence>
<dbReference type="Proteomes" id="UP001166585">
    <property type="component" value="Unassembled WGS sequence"/>
</dbReference>